<accession>A0A8X7BJS3</accession>
<dbReference type="AlphaFoldDB" id="A0A8X7BJS3"/>
<gene>
    <name evidence="1" type="primary">NCL1_14049</name>
    <name evidence="1" type="ORF">TNCV_2877361</name>
</gene>
<keyword evidence="2" id="KW-1185">Reference proteome</keyword>
<reference evidence="1" key="1">
    <citation type="submission" date="2020-08" db="EMBL/GenBank/DDBJ databases">
        <title>Multicomponent nature underlies the extraordinary mechanical properties of spider dragline silk.</title>
        <authorList>
            <person name="Kono N."/>
            <person name="Nakamura H."/>
            <person name="Mori M."/>
            <person name="Yoshida Y."/>
            <person name="Ohtoshi R."/>
            <person name="Malay A.D."/>
            <person name="Moran D.A.P."/>
            <person name="Tomita M."/>
            <person name="Numata K."/>
            <person name="Arakawa K."/>
        </authorList>
    </citation>
    <scope>NUCLEOTIDE SEQUENCE</scope>
</reference>
<protein>
    <submittedName>
        <fullName evidence="1">Uncharacterized protein</fullName>
    </submittedName>
</protein>
<organism evidence="1 2">
    <name type="scientific">Trichonephila clavipes</name>
    <name type="common">Golden silk orbweaver</name>
    <name type="synonym">Nephila clavipes</name>
    <dbReference type="NCBI Taxonomy" id="2585209"/>
    <lineage>
        <taxon>Eukaryota</taxon>
        <taxon>Metazoa</taxon>
        <taxon>Ecdysozoa</taxon>
        <taxon>Arthropoda</taxon>
        <taxon>Chelicerata</taxon>
        <taxon>Arachnida</taxon>
        <taxon>Araneae</taxon>
        <taxon>Araneomorphae</taxon>
        <taxon>Entelegynae</taxon>
        <taxon>Araneoidea</taxon>
        <taxon>Nephilidae</taxon>
        <taxon>Trichonephila</taxon>
    </lineage>
</organism>
<evidence type="ECO:0000313" key="1">
    <source>
        <dbReference type="EMBL" id="GFY32987.1"/>
    </source>
</evidence>
<dbReference type="EMBL" id="BMAU01021406">
    <property type="protein sequence ID" value="GFY32987.1"/>
    <property type="molecule type" value="Genomic_DNA"/>
</dbReference>
<name>A0A8X7BJS3_TRICX</name>
<dbReference type="Proteomes" id="UP000887159">
    <property type="component" value="Unassembled WGS sequence"/>
</dbReference>
<proteinExistence type="predicted"/>
<comment type="caution">
    <text evidence="1">The sequence shown here is derived from an EMBL/GenBank/DDBJ whole genome shotgun (WGS) entry which is preliminary data.</text>
</comment>
<evidence type="ECO:0000313" key="2">
    <source>
        <dbReference type="Proteomes" id="UP000887159"/>
    </source>
</evidence>
<sequence>MVRDVTERSVSAIHTICLSSREVVHGDGCDRPRLSVVPSCIQRSPIRITVVWFCLTRLQNFLKYYPQSRKAVSIPSHDKTSPIFSVYRSQCTIRSRGSS</sequence>